<evidence type="ECO:0000313" key="1">
    <source>
        <dbReference type="EMBL" id="MBB5809214.1"/>
    </source>
</evidence>
<dbReference type="InterPro" id="IPR018163">
    <property type="entry name" value="Thr/Ala-tRNA-synth_IIc_edit"/>
</dbReference>
<dbReference type="Gene3D" id="3.30.980.10">
    <property type="entry name" value="Threonyl-trna Synthetase, Chain A, domain 2"/>
    <property type="match status" value="1"/>
</dbReference>
<keyword evidence="2" id="KW-1185">Reference proteome</keyword>
<dbReference type="GO" id="GO:0000166">
    <property type="term" value="F:nucleotide binding"/>
    <property type="evidence" value="ECO:0007669"/>
    <property type="project" value="InterPro"/>
</dbReference>
<dbReference type="AlphaFoldDB" id="A0AA89TE19"/>
<dbReference type="Proteomes" id="UP000579531">
    <property type="component" value="Unassembled WGS sequence"/>
</dbReference>
<evidence type="ECO:0000313" key="2">
    <source>
        <dbReference type="Proteomes" id="UP000579531"/>
    </source>
</evidence>
<dbReference type="RefSeq" id="WP_229856879.1">
    <property type="nucleotide sequence ID" value="NZ_BAABFE010000019.1"/>
</dbReference>
<name>A0AA89TE19_STRCU</name>
<sequence>MEVTPCKDAASGWVWLTLPAGTEWPAGQPAEGVEVHSRIDPGLRRLHAALHTAGHLVDALARPHGFQHTGNNHFPGQARIEYAVDGAEFDKDELAATLTTGLDKAIAEALPVTAGEQDGRRTITIEGLATEFCGGTHVTDLGLLTDVAVRSVKVKSGRLRIGYTAEHAESAI</sequence>
<dbReference type="SUPFAM" id="SSF55186">
    <property type="entry name" value="ThrRS/AlaRS common domain"/>
    <property type="match status" value="1"/>
</dbReference>
<accession>A0AA89TE19</accession>
<organism evidence="1 2">
    <name type="scientific">Streptomyces collinus</name>
    <dbReference type="NCBI Taxonomy" id="42684"/>
    <lineage>
        <taxon>Bacteria</taxon>
        <taxon>Bacillati</taxon>
        <taxon>Actinomycetota</taxon>
        <taxon>Actinomycetes</taxon>
        <taxon>Kitasatosporales</taxon>
        <taxon>Streptomycetaceae</taxon>
        <taxon>Streptomyces</taxon>
    </lineage>
</organism>
<reference evidence="1 2" key="1">
    <citation type="submission" date="2020-08" db="EMBL/GenBank/DDBJ databases">
        <title>Sequencing the genomes of 1000 actinobacteria strains.</title>
        <authorList>
            <person name="Klenk H.-P."/>
        </authorList>
    </citation>
    <scope>NUCLEOTIDE SEQUENCE [LARGE SCALE GENOMIC DNA]</scope>
    <source>
        <strain evidence="1 2">DSM 40129</strain>
    </source>
</reference>
<dbReference type="InterPro" id="IPR051335">
    <property type="entry name" value="Alanyl-tRNA_Editing_Enzymes"/>
</dbReference>
<gene>
    <name evidence="1" type="ORF">HNR72_000242</name>
</gene>
<dbReference type="GeneID" id="93836626"/>
<dbReference type="PANTHER" id="PTHR43462:SF2">
    <property type="entry name" value="THREONYL AND ALANYL TRNA SYNTHETASE SECOND ADDITIONAL DOMAIN-CONTAINING PROTEIN"/>
    <property type="match status" value="1"/>
</dbReference>
<proteinExistence type="predicted"/>
<protein>
    <submittedName>
        <fullName evidence="1">Ser-tRNA(Ala) deacylase AlaX</fullName>
    </submittedName>
</protein>
<dbReference type="EMBL" id="JACHLX010000001">
    <property type="protein sequence ID" value="MBB5809214.1"/>
    <property type="molecule type" value="Genomic_DNA"/>
</dbReference>
<dbReference type="PANTHER" id="PTHR43462">
    <property type="entry name" value="ALANYL-TRNA EDITING PROTEIN"/>
    <property type="match status" value="1"/>
</dbReference>
<comment type="caution">
    <text evidence="1">The sequence shown here is derived from an EMBL/GenBank/DDBJ whole genome shotgun (WGS) entry which is preliminary data.</text>
</comment>